<dbReference type="InterPro" id="IPR016039">
    <property type="entry name" value="Thiolase-like"/>
</dbReference>
<dbReference type="GO" id="GO:0006633">
    <property type="term" value="P:fatty acid biosynthetic process"/>
    <property type="evidence" value="ECO:0007669"/>
    <property type="project" value="TreeGrafter"/>
</dbReference>
<dbReference type="InterPro" id="IPR000794">
    <property type="entry name" value="Beta-ketoacyl_synthase"/>
</dbReference>
<dbReference type="GO" id="GO:0004315">
    <property type="term" value="F:3-oxoacyl-[acyl-carrier-protein] synthase activity"/>
    <property type="evidence" value="ECO:0007669"/>
    <property type="project" value="TreeGrafter"/>
</dbReference>
<dbReference type="EMBL" id="JAAGWK010000015">
    <property type="protein sequence ID" value="NEL54583.1"/>
    <property type="molecule type" value="Genomic_DNA"/>
</dbReference>
<dbReference type="SMART" id="SM00825">
    <property type="entry name" value="PKS_KS"/>
    <property type="match status" value="1"/>
</dbReference>
<dbReference type="AlphaFoldDB" id="A0A7K3WGF9"/>
<dbReference type="SUPFAM" id="SSF53901">
    <property type="entry name" value="Thiolase-like"/>
    <property type="match status" value="2"/>
</dbReference>
<dbReference type="Gene3D" id="3.40.47.10">
    <property type="match status" value="2"/>
</dbReference>
<dbReference type="PANTHER" id="PTHR11712">
    <property type="entry name" value="POLYKETIDE SYNTHASE-RELATED"/>
    <property type="match status" value="1"/>
</dbReference>
<evidence type="ECO:0000259" key="5">
    <source>
        <dbReference type="PROSITE" id="PS52004"/>
    </source>
</evidence>
<comment type="similarity">
    <text evidence="1 4">Belongs to the thiolase-like superfamily. Beta-ketoacyl-ACP synthases family.</text>
</comment>
<dbReference type="Pfam" id="PF02801">
    <property type="entry name" value="Ketoacyl-synt_C"/>
    <property type="match status" value="1"/>
</dbReference>
<proteinExistence type="inferred from homology"/>
<evidence type="ECO:0000256" key="4">
    <source>
        <dbReference type="RuleBase" id="RU003694"/>
    </source>
</evidence>
<evidence type="ECO:0000256" key="3">
    <source>
        <dbReference type="ARBA" id="ARBA00023315"/>
    </source>
</evidence>
<evidence type="ECO:0000313" key="7">
    <source>
        <dbReference type="Proteomes" id="UP000470470"/>
    </source>
</evidence>
<evidence type="ECO:0000256" key="2">
    <source>
        <dbReference type="ARBA" id="ARBA00022679"/>
    </source>
</evidence>
<comment type="caution">
    <text evidence="6">The sequence shown here is derived from an EMBL/GenBank/DDBJ whole genome shotgun (WGS) entry which is preliminary data.</text>
</comment>
<name>A0A7K3WGF9_9ACTN</name>
<feature type="domain" description="Ketosynthase family 3 (KS3)" evidence="5">
    <location>
        <begin position="2"/>
        <end position="404"/>
    </location>
</feature>
<dbReference type="InterPro" id="IPR020841">
    <property type="entry name" value="PKS_Beta-ketoAc_synthase_dom"/>
</dbReference>
<keyword evidence="2 4" id="KW-0808">Transferase</keyword>
<dbReference type="RefSeq" id="WP_162392183.1">
    <property type="nucleotide sequence ID" value="NZ_JAABOZ010000001.1"/>
</dbReference>
<dbReference type="InterPro" id="IPR014030">
    <property type="entry name" value="Ketoacyl_synth_N"/>
</dbReference>
<organism evidence="6 7">
    <name type="scientific">Goekera deserti</name>
    <dbReference type="NCBI Taxonomy" id="2497753"/>
    <lineage>
        <taxon>Bacteria</taxon>
        <taxon>Bacillati</taxon>
        <taxon>Actinomycetota</taxon>
        <taxon>Actinomycetes</taxon>
        <taxon>Geodermatophilales</taxon>
        <taxon>Geodermatophilaceae</taxon>
        <taxon>Goekera</taxon>
    </lineage>
</organism>
<gene>
    <name evidence="6" type="ORF">G1H19_11280</name>
</gene>
<keyword evidence="7" id="KW-1185">Reference proteome</keyword>
<dbReference type="CDD" id="cd00832">
    <property type="entry name" value="CLF"/>
    <property type="match status" value="1"/>
</dbReference>
<protein>
    <submittedName>
        <fullName evidence="6">Ketosynthase chain-length factor</fullName>
    </submittedName>
</protein>
<dbReference type="InterPro" id="IPR014031">
    <property type="entry name" value="Ketoacyl_synth_C"/>
</dbReference>
<sequence length="407" mass="42409">MSPRAVVTGIGLVAPNGVGLERFWQAVLDGRSGLAELTRFDASGYPCRIAGEVSGFDPAAHLPGRLLPQTDVSTQLALVAADWALQDAKIEPGTYTDYDMATVTSTATGGFDFTHREFDKLWSQGPRAVSVYESFAWFYAVNTGQISIRNQLRGPSTALVAEQAGGLDALGQACRTVRRGTPVVVSGGVDSALDPWGWVSQLAGGQVSRESDPSRAYLPFDADAAGYVPGEGGAILVVEDEDGARRRGAHQVYGELAGHAATFDPPPGSPRPPGLRRAAQAALADAGVRPEEVDLVLADGVGVAPLDRAEAEAITSLFGPRGVPVSAPKAFTGRLYAGAGPVDVATALLAIRDGVIPATGATARVPDEYRLDLVHGAPRPAPVSTVLVLARGRRGFNSALVVRRADA</sequence>
<dbReference type="PROSITE" id="PS52004">
    <property type="entry name" value="KS3_2"/>
    <property type="match status" value="1"/>
</dbReference>
<evidence type="ECO:0000313" key="6">
    <source>
        <dbReference type="EMBL" id="NEL54583.1"/>
    </source>
</evidence>
<accession>A0A7K3WGF9</accession>
<dbReference type="Proteomes" id="UP000470470">
    <property type="component" value="Unassembled WGS sequence"/>
</dbReference>
<dbReference type="Pfam" id="PF00109">
    <property type="entry name" value="ketoacyl-synt"/>
    <property type="match status" value="1"/>
</dbReference>
<keyword evidence="3" id="KW-0012">Acyltransferase</keyword>
<dbReference type="PANTHER" id="PTHR11712:SF322">
    <property type="entry name" value="POLYKETIDE BETA-KETOACYL SYNTHASE 2-RELATED"/>
    <property type="match status" value="1"/>
</dbReference>
<reference evidence="6 7" key="1">
    <citation type="submission" date="2020-02" db="EMBL/GenBank/DDBJ databases">
        <title>The whole genome sequence of CPCC 205119.</title>
        <authorList>
            <person name="Jiang Z."/>
        </authorList>
    </citation>
    <scope>NUCLEOTIDE SEQUENCE [LARGE SCALE GENOMIC DNA]</scope>
    <source>
        <strain evidence="6 7">CPCC 205119</strain>
    </source>
</reference>
<evidence type="ECO:0000256" key="1">
    <source>
        <dbReference type="ARBA" id="ARBA00008467"/>
    </source>
</evidence>